<keyword evidence="4" id="KW-1185">Reference proteome</keyword>
<reference evidence="3 4" key="1">
    <citation type="submission" date="2016-11" db="EMBL/GenBank/DDBJ databases">
        <authorList>
            <person name="Jaros S."/>
            <person name="Januszkiewicz K."/>
            <person name="Wedrychowicz H."/>
        </authorList>
    </citation>
    <scope>NUCLEOTIDE SEQUENCE [LARGE SCALE GENOMIC DNA]</scope>
    <source>
        <strain evidence="3 4">ATCC 23634</strain>
    </source>
</reference>
<gene>
    <name evidence="3" type="ORF">SAMN02983003_0149</name>
</gene>
<dbReference type="AlphaFoldDB" id="A0A1K2HSD9"/>
<accession>A0A1K2HSD9</accession>
<evidence type="ECO:0000259" key="1">
    <source>
        <dbReference type="Pfam" id="PF10592"/>
    </source>
</evidence>
<dbReference type="Pfam" id="PF10592">
    <property type="entry name" value="AIPR"/>
    <property type="match status" value="1"/>
</dbReference>
<dbReference type="RefSeq" id="WP_072338517.1">
    <property type="nucleotide sequence ID" value="NZ_FPKU01000001.1"/>
</dbReference>
<dbReference type="Proteomes" id="UP000183447">
    <property type="component" value="Unassembled WGS sequence"/>
</dbReference>
<sequence>MSLQDFHRDYRSDVLATVVERVASDEGPFPSEELVFAEMVMDHVSQVGISESPTICHWNGTVGNAKLRITGYSLSADETALDLFVTHYFGSDELIELRDSEAVATASEGVKFLLKAADGKLEAKIDPTHPVRGLVATLSSRWGSLDRLRVFVLTDGVTKSKRFASKEVQGKMVTIEAMDIERLFRHTDGKPRDEIALSLVQSIGRPLPCVHVPDPDADYEYVLTAIPGVVIRDLYLRFGSQLLEANVRTFLGTKKTVNKGIIETLKSEPEHFLAFNNGLVLVCDEADFERTEDGSRGLSFLKGLQIVNGGQTTSSVYFASRDDKTLDLSHVMIPAKIIILKGSNDDARERLISNVSKYANSQNAVKLSDLSANRPFHVQLEKLANETWCPDGSTRWFYERAAGAYNVMLLRDGATPARRKKLQEIVAPKRKLSKTDVAKYLEAWRGKPAQVAYAGEKNFAAFMSALDENPALVPNPLDARWYKGLIAKVILYKAVEQMIKTKEAKEIFRQGWVNIATYVLAVVGDRLGDRLDLEQIWLEQDISQPFRELLWDWALTVNAEFGRIAPGQQISEVAKRTAVWDEIRAAKFAGPSPGIPEMRQRQFA</sequence>
<organism evidence="3 4">
    <name type="scientific">Devosia enhydra</name>
    <dbReference type="NCBI Taxonomy" id="665118"/>
    <lineage>
        <taxon>Bacteria</taxon>
        <taxon>Pseudomonadati</taxon>
        <taxon>Pseudomonadota</taxon>
        <taxon>Alphaproteobacteria</taxon>
        <taxon>Hyphomicrobiales</taxon>
        <taxon>Devosiaceae</taxon>
        <taxon>Devosia</taxon>
    </lineage>
</organism>
<evidence type="ECO:0000259" key="2">
    <source>
        <dbReference type="Pfam" id="PF22879"/>
    </source>
</evidence>
<dbReference type="InterPro" id="IPR055101">
    <property type="entry name" value="AIPR_N"/>
</dbReference>
<dbReference type="Pfam" id="PF22879">
    <property type="entry name" value="AIPR_N"/>
    <property type="match status" value="1"/>
</dbReference>
<name>A0A1K2HSD9_9HYPH</name>
<dbReference type="STRING" id="665118.SAMN02983003_0149"/>
<dbReference type="InterPro" id="IPR018891">
    <property type="entry name" value="AIPR_C"/>
</dbReference>
<dbReference type="OrthoDB" id="9806213at2"/>
<dbReference type="EMBL" id="FPKU01000001">
    <property type="protein sequence ID" value="SFZ80815.1"/>
    <property type="molecule type" value="Genomic_DNA"/>
</dbReference>
<proteinExistence type="predicted"/>
<evidence type="ECO:0000313" key="3">
    <source>
        <dbReference type="EMBL" id="SFZ80815.1"/>
    </source>
</evidence>
<feature type="domain" description="Abortive infection phage resistance protein N-terminal" evidence="2">
    <location>
        <begin position="36"/>
        <end position="185"/>
    </location>
</feature>
<feature type="domain" description="Abortive phage infection protein C-terminal" evidence="1">
    <location>
        <begin position="243"/>
        <end position="560"/>
    </location>
</feature>
<evidence type="ECO:0000313" key="4">
    <source>
        <dbReference type="Proteomes" id="UP000183447"/>
    </source>
</evidence>
<protein>
    <submittedName>
        <fullName evidence="3">AIPR protein</fullName>
    </submittedName>
</protein>